<dbReference type="RefSeq" id="WP_154917713.1">
    <property type="nucleotide sequence ID" value="NZ_VUOE01000001.1"/>
</dbReference>
<reference evidence="5 6" key="1">
    <citation type="submission" date="2019-09" db="EMBL/GenBank/DDBJ databases">
        <authorList>
            <person name="Khan S.A."/>
            <person name="Jeon C.O."/>
            <person name="Chun B.H."/>
            <person name="Jeong S.E."/>
        </authorList>
    </citation>
    <scope>NUCLEOTIDE SEQUENCE [LARGE SCALE GENOMIC DNA]</scope>
    <source>
        <strain evidence="5 6">KCTC 42508</strain>
    </source>
</reference>
<evidence type="ECO:0000256" key="2">
    <source>
        <dbReference type="ARBA" id="ARBA00004818"/>
    </source>
</evidence>
<dbReference type="InterPro" id="IPR023214">
    <property type="entry name" value="HAD_sf"/>
</dbReference>
<dbReference type="PANTHER" id="PTHR43434:SF1">
    <property type="entry name" value="PHOSPHOGLYCOLATE PHOSPHATASE"/>
    <property type="match status" value="1"/>
</dbReference>
<evidence type="ECO:0000313" key="5">
    <source>
        <dbReference type="EMBL" id="KAA2219251.1"/>
    </source>
</evidence>
<dbReference type="GO" id="GO:0005829">
    <property type="term" value="C:cytosol"/>
    <property type="evidence" value="ECO:0007669"/>
    <property type="project" value="TreeGrafter"/>
</dbReference>
<dbReference type="InterPro" id="IPR050155">
    <property type="entry name" value="HAD-like_hydrolase_sf"/>
</dbReference>
<dbReference type="AlphaFoldDB" id="A0A5B2TXG7"/>
<keyword evidence="5" id="KW-0378">Hydrolase</keyword>
<dbReference type="InterPro" id="IPR036412">
    <property type="entry name" value="HAD-like_sf"/>
</dbReference>
<comment type="pathway">
    <text evidence="2">Organic acid metabolism; glycolate biosynthesis; glycolate from 2-phosphoglycolate: step 1/1.</text>
</comment>
<organism evidence="5 6">
    <name type="scientific">Maribacter flavus</name>
    <dbReference type="NCBI Taxonomy" id="1658664"/>
    <lineage>
        <taxon>Bacteria</taxon>
        <taxon>Pseudomonadati</taxon>
        <taxon>Bacteroidota</taxon>
        <taxon>Flavobacteriia</taxon>
        <taxon>Flavobacteriales</taxon>
        <taxon>Flavobacteriaceae</taxon>
        <taxon>Maribacter</taxon>
    </lineage>
</organism>
<dbReference type="GO" id="GO:0006281">
    <property type="term" value="P:DNA repair"/>
    <property type="evidence" value="ECO:0007669"/>
    <property type="project" value="TreeGrafter"/>
</dbReference>
<proteinExistence type="inferred from homology"/>
<dbReference type="InterPro" id="IPR023198">
    <property type="entry name" value="PGP-like_dom2"/>
</dbReference>
<accession>A0A5B2TXG7</accession>
<evidence type="ECO:0000256" key="1">
    <source>
        <dbReference type="ARBA" id="ARBA00000830"/>
    </source>
</evidence>
<comment type="caution">
    <text evidence="5">The sequence shown here is derived from an EMBL/GenBank/DDBJ whole genome shotgun (WGS) entry which is preliminary data.</text>
</comment>
<dbReference type="Gene3D" id="1.10.150.240">
    <property type="entry name" value="Putative phosphatase, domain 2"/>
    <property type="match status" value="1"/>
</dbReference>
<comment type="similarity">
    <text evidence="3">Belongs to the HAD-like hydrolase superfamily. CbbY/CbbZ/Gph/YieH family.</text>
</comment>
<comment type="catalytic activity">
    <reaction evidence="1">
        <text>2-phosphoglycolate + H2O = glycolate + phosphate</text>
        <dbReference type="Rhea" id="RHEA:14369"/>
        <dbReference type="ChEBI" id="CHEBI:15377"/>
        <dbReference type="ChEBI" id="CHEBI:29805"/>
        <dbReference type="ChEBI" id="CHEBI:43474"/>
        <dbReference type="ChEBI" id="CHEBI:58033"/>
        <dbReference type="EC" id="3.1.3.18"/>
    </reaction>
</comment>
<dbReference type="CDD" id="cd01427">
    <property type="entry name" value="HAD_like"/>
    <property type="match status" value="1"/>
</dbReference>
<dbReference type="Gene3D" id="3.40.50.1000">
    <property type="entry name" value="HAD superfamily/HAD-like"/>
    <property type="match status" value="1"/>
</dbReference>
<name>A0A5B2TXG7_9FLAO</name>
<protein>
    <recommendedName>
        <fullName evidence="4">phosphoglycolate phosphatase</fullName>
        <ecNumber evidence="4">3.1.3.18</ecNumber>
    </recommendedName>
</protein>
<dbReference type="InterPro" id="IPR041492">
    <property type="entry name" value="HAD_2"/>
</dbReference>
<sequence length="218" mass="25610">MALKNIFFDFDGVLAESVGAKTEAFKEMYLPYGEDIANMVVDYHIHHGGISRFEKFKYWEKTFFGKELSEEDVHKMAQKFSSLVLEKVVMSKPVQDSIWFLEKYYQKLSFWVITGTPSNEIEIIASRRNMLHFFEGLHGSPENKRHWTEYLIKKHGLNREETLFLGDATTDLDAAQFSKLHFALRDNEENEGMFKDYNGPRFSNFRELEQLLVDKNLL</sequence>
<evidence type="ECO:0000256" key="4">
    <source>
        <dbReference type="ARBA" id="ARBA00013078"/>
    </source>
</evidence>
<dbReference type="Pfam" id="PF13419">
    <property type="entry name" value="HAD_2"/>
    <property type="match status" value="1"/>
</dbReference>
<gene>
    <name evidence="5" type="ORF">F0361_06480</name>
</gene>
<evidence type="ECO:0000313" key="6">
    <source>
        <dbReference type="Proteomes" id="UP000323188"/>
    </source>
</evidence>
<dbReference type="GO" id="GO:0008967">
    <property type="term" value="F:phosphoglycolate phosphatase activity"/>
    <property type="evidence" value="ECO:0007669"/>
    <property type="project" value="UniProtKB-EC"/>
</dbReference>
<evidence type="ECO:0000256" key="3">
    <source>
        <dbReference type="ARBA" id="ARBA00006171"/>
    </source>
</evidence>
<dbReference type="PANTHER" id="PTHR43434">
    <property type="entry name" value="PHOSPHOGLYCOLATE PHOSPHATASE"/>
    <property type="match status" value="1"/>
</dbReference>
<dbReference type="Proteomes" id="UP000323188">
    <property type="component" value="Unassembled WGS sequence"/>
</dbReference>
<dbReference type="SUPFAM" id="SSF56784">
    <property type="entry name" value="HAD-like"/>
    <property type="match status" value="1"/>
</dbReference>
<dbReference type="EC" id="3.1.3.18" evidence="4"/>
<dbReference type="EMBL" id="VUOE01000001">
    <property type="protein sequence ID" value="KAA2219251.1"/>
    <property type="molecule type" value="Genomic_DNA"/>
</dbReference>